<sequence>MEIRTLGNSGLKVSELCLGTMTFGNQADEQTAHAILDQALDAGVFFIDTADVYPLGSTYEMLGQTENIIGNWLEGKRDRVVLATKCHGEMGPGPNDKGLSRKHIMSAVDDSLRRLKTDYIDLYQAHSFDATTPLEETLRAFESLVQEGKVRYIGVSNWRAWQVMKALGLAEQKNLVRIQSVQPRYNLLFRMIEDELVPACVEEGIGMISYNPLAGGMLTGRYQPGQGVEVGSRFSLGGLSRAGDLYQTRYWQAATFDAVEQYRAWCNERNYNMVTTAVRWVTQQRGITSAILGASRPEQLDASLAAAQAPLLTQEELADLNGLWYSLPRRNEQR</sequence>
<dbReference type="InterPro" id="IPR050523">
    <property type="entry name" value="AKR_Detox_Biosynth"/>
</dbReference>
<evidence type="ECO:0000256" key="1">
    <source>
        <dbReference type="ARBA" id="ARBA00023002"/>
    </source>
</evidence>
<accession>A0A9X2AB16</accession>
<dbReference type="PANTHER" id="PTHR43364">
    <property type="entry name" value="NADH-SPECIFIC METHYLGLYOXAL REDUCTASE-RELATED"/>
    <property type="match status" value="1"/>
</dbReference>
<dbReference type="GO" id="GO:0005829">
    <property type="term" value="C:cytosol"/>
    <property type="evidence" value="ECO:0007669"/>
    <property type="project" value="TreeGrafter"/>
</dbReference>
<dbReference type="InterPro" id="IPR036812">
    <property type="entry name" value="NAD(P)_OxRdtase_dom_sf"/>
</dbReference>
<dbReference type="InterPro" id="IPR023210">
    <property type="entry name" value="NADP_OxRdtase_dom"/>
</dbReference>
<keyword evidence="4" id="KW-1185">Reference proteome</keyword>
<dbReference type="Proteomes" id="UP001139263">
    <property type="component" value="Unassembled WGS sequence"/>
</dbReference>
<dbReference type="SUPFAM" id="SSF51430">
    <property type="entry name" value="NAD(P)-linked oxidoreductase"/>
    <property type="match status" value="1"/>
</dbReference>
<gene>
    <name evidence="3" type="primary">tas</name>
    <name evidence="3" type="ORF">MM817_00485</name>
</gene>
<comment type="caution">
    <text evidence="3">The sequence shown here is derived from an EMBL/GenBank/DDBJ whole genome shotgun (WGS) entry which is preliminary data.</text>
</comment>
<dbReference type="CDD" id="cd19087">
    <property type="entry name" value="AKR_AKR12A1_B1_C1"/>
    <property type="match status" value="1"/>
</dbReference>
<dbReference type="FunFam" id="3.20.20.100:FF:000004">
    <property type="entry name" value="Oxidoreductase, aldo/keto reductase"/>
    <property type="match status" value="1"/>
</dbReference>
<name>A0A9X2AB16_9BACL</name>
<organism evidence="3 4">
    <name type="scientific">Sulfoacidibacillus ferrooxidans</name>
    <dbReference type="NCBI Taxonomy" id="2005001"/>
    <lineage>
        <taxon>Bacteria</taxon>
        <taxon>Bacillati</taxon>
        <taxon>Bacillota</taxon>
        <taxon>Bacilli</taxon>
        <taxon>Bacillales</taxon>
        <taxon>Alicyclobacillaceae</taxon>
        <taxon>Sulfoacidibacillus</taxon>
    </lineage>
</organism>
<proteinExistence type="predicted"/>
<evidence type="ECO:0000313" key="3">
    <source>
        <dbReference type="EMBL" id="MCI0182229.1"/>
    </source>
</evidence>
<dbReference type="EMBL" id="JALBUF010000001">
    <property type="protein sequence ID" value="MCI0182229.1"/>
    <property type="molecule type" value="Genomic_DNA"/>
</dbReference>
<evidence type="ECO:0000259" key="2">
    <source>
        <dbReference type="Pfam" id="PF00248"/>
    </source>
</evidence>
<evidence type="ECO:0000313" key="4">
    <source>
        <dbReference type="Proteomes" id="UP001139263"/>
    </source>
</evidence>
<keyword evidence="1" id="KW-0560">Oxidoreductase</keyword>
<dbReference type="Gene3D" id="3.20.20.100">
    <property type="entry name" value="NADP-dependent oxidoreductase domain"/>
    <property type="match status" value="1"/>
</dbReference>
<dbReference type="AlphaFoldDB" id="A0A9X2AB16"/>
<dbReference type="PANTHER" id="PTHR43364:SF4">
    <property type="entry name" value="NAD(P)-LINKED OXIDOREDUCTASE SUPERFAMILY PROTEIN"/>
    <property type="match status" value="1"/>
</dbReference>
<protein>
    <submittedName>
        <fullName evidence="3">Protein tas</fullName>
    </submittedName>
</protein>
<feature type="domain" description="NADP-dependent oxidoreductase" evidence="2">
    <location>
        <begin position="15"/>
        <end position="323"/>
    </location>
</feature>
<dbReference type="Pfam" id="PF00248">
    <property type="entry name" value="Aldo_ket_red"/>
    <property type="match status" value="1"/>
</dbReference>
<dbReference type="GO" id="GO:0016491">
    <property type="term" value="F:oxidoreductase activity"/>
    <property type="evidence" value="ECO:0007669"/>
    <property type="project" value="UniProtKB-KW"/>
</dbReference>
<reference evidence="3" key="1">
    <citation type="submission" date="2022-03" db="EMBL/GenBank/DDBJ databases">
        <title>Draft Genome Sequence of Firmicute Strain S0AB, a Heterotrophic Iron/Sulfur-Oxidizing Extreme Acidophile.</title>
        <authorList>
            <person name="Vergara E."/>
            <person name="Pakostova E."/>
            <person name="Johnson D.B."/>
            <person name="Holmes D.S."/>
        </authorList>
    </citation>
    <scope>NUCLEOTIDE SEQUENCE</scope>
    <source>
        <strain evidence="3">S0AB</strain>
    </source>
</reference>
<dbReference type="RefSeq" id="WP_241711839.1">
    <property type="nucleotide sequence ID" value="NZ_JALBUF010000001.1"/>
</dbReference>